<name>A0A6L6PJJ9_9BURK</name>
<comment type="caution">
    <text evidence="2">The sequence shown here is derived from an EMBL/GenBank/DDBJ whole genome shotgun (WGS) entry which is preliminary data.</text>
</comment>
<accession>A0A6L6PJJ9</accession>
<feature type="domain" description="Antitoxin Xre/MbcA/ParS-like toxin-binding" evidence="1">
    <location>
        <begin position="42"/>
        <end position="83"/>
    </location>
</feature>
<dbReference type="EMBL" id="WNKY01000017">
    <property type="protein sequence ID" value="MTV39163.1"/>
    <property type="molecule type" value="Genomic_DNA"/>
</dbReference>
<dbReference type="OrthoDB" id="5918037at2"/>
<protein>
    <submittedName>
        <fullName evidence="2">DUF2384 domain-containing protein</fullName>
    </submittedName>
</protein>
<dbReference type="InterPro" id="IPR024467">
    <property type="entry name" value="Xre/MbcA/ParS-like_toxin-bd"/>
</dbReference>
<evidence type="ECO:0000259" key="1">
    <source>
        <dbReference type="Pfam" id="PF09722"/>
    </source>
</evidence>
<keyword evidence="3" id="KW-1185">Reference proteome</keyword>
<sequence length="86" mass="9177">MTSATASKIPLPELESAIETLAIQVFKMVQESGNPAGFDASSWVRHWIHLPLPALGGKTPASYLSSSEGRRFISNVLAMTQSGAYA</sequence>
<gene>
    <name evidence="2" type="ORF">GM676_16425</name>
</gene>
<reference evidence="2 3" key="1">
    <citation type="submission" date="2019-11" db="EMBL/GenBank/DDBJ databases">
        <title>Type strains purchased from KCTC, JCM and DSMZ.</title>
        <authorList>
            <person name="Lu H."/>
        </authorList>
    </citation>
    <scope>NUCLEOTIDE SEQUENCE [LARGE SCALE GENOMIC DNA]</scope>
    <source>
        <strain evidence="2 3">KCTC 22382</strain>
    </source>
</reference>
<evidence type="ECO:0000313" key="2">
    <source>
        <dbReference type="EMBL" id="MTV39163.1"/>
    </source>
</evidence>
<evidence type="ECO:0000313" key="3">
    <source>
        <dbReference type="Proteomes" id="UP000475582"/>
    </source>
</evidence>
<dbReference type="Proteomes" id="UP000475582">
    <property type="component" value="Unassembled WGS sequence"/>
</dbReference>
<organism evidence="2 3">
    <name type="scientific">Duganella radicis</name>
    <dbReference type="NCBI Taxonomy" id="551988"/>
    <lineage>
        <taxon>Bacteria</taxon>
        <taxon>Pseudomonadati</taxon>
        <taxon>Pseudomonadota</taxon>
        <taxon>Betaproteobacteria</taxon>
        <taxon>Burkholderiales</taxon>
        <taxon>Oxalobacteraceae</taxon>
        <taxon>Telluria group</taxon>
        <taxon>Duganella</taxon>
    </lineage>
</organism>
<dbReference type="RefSeq" id="WP_155464789.1">
    <property type="nucleotide sequence ID" value="NZ_WNKY01000017.1"/>
</dbReference>
<dbReference type="Pfam" id="PF09722">
    <property type="entry name" value="Xre_MbcA_ParS_C"/>
    <property type="match status" value="1"/>
</dbReference>
<proteinExistence type="predicted"/>
<dbReference type="AlphaFoldDB" id="A0A6L6PJJ9"/>